<feature type="binding site" evidence="9">
    <location>
        <begin position="55"/>
        <end position="56"/>
    </location>
    <ligand>
        <name>FMN</name>
        <dbReference type="ChEBI" id="CHEBI:58210"/>
    </ligand>
</feature>
<comment type="similarity">
    <text evidence="3 9">Belongs to the dihydroorotate dehydrogenase family. Type 1 subfamily.</text>
</comment>
<evidence type="ECO:0000256" key="7">
    <source>
        <dbReference type="ARBA" id="ARBA00022975"/>
    </source>
</evidence>
<dbReference type="Gene3D" id="3.20.20.70">
    <property type="entry name" value="Aldolase class I"/>
    <property type="match status" value="1"/>
</dbReference>
<feature type="binding site" evidence="9">
    <location>
        <position position="55"/>
    </location>
    <ligand>
        <name>substrate</name>
    </ligand>
</feature>
<dbReference type="InterPro" id="IPR033888">
    <property type="entry name" value="DHOD_1B"/>
</dbReference>
<evidence type="ECO:0000259" key="10">
    <source>
        <dbReference type="Pfam" id="PF01180"/>
    </source>
</evidence>
<dbReference type="EC" id="1.3.-.-" evidence="9"/>
<dbReference type="PROSITE" id="PS00912">
    <property type="entry name" value="DHODEHASE_2"/>
    <property type="match status" value="1"/>
</dbReference>
<feature type="binding site" evidence="9">
    <location>
        <position position="136"/>
    </location>
    <ligand>
        <name>substrate</name>
    </ligand>
</feature>
<feature type="binding site" evidence="9">
    <location>
        <begin position="274"/>
        <end position="275"/>
    </location>
    <ligand>
        <name>FMN</name>
        <dbReference type="ChEBI" id="CHEBI:58210"/>
    </ligand>
</feature>
<protein>
    <recommendedName>
        <fullName evidence="9">Dihydroorotate dehydrogenase</fullName>
        <shortName evidence="9">DHOD</shortName>
        <shortName evidence="9">DHODase</shortName>
        <shortName evidence="9">DHOdehase</shortName>
        <ecNumber evidence="9">1.3.-.-</ecNumber>
    </recommendedName>
</protein>
<comment type="subcellular location">
    <subcellularLocation>
        <location evidence="1 9">Cytoplasm</location>
    </subcellularLocation>
</comment>
<evidence type="ECO:0000256" key="2">
    <source>
        <dbReference type="ARBA" id="ARBA00004725"/>
    </source>
</evidence>
<keyword evidence="12" id="KW-1185">Reference proteome</keyword>
<keyword evidence="7 9" id="KW-0665">Pyrimidine biosynthesis</keyword>
<dbReference type="PIRSF" id="PIRSF000164">
    <property type="entry name" value="DHO_oxidase"/>
    <property type="match status" value="1"/>
</dbReference>
<dbReference type="CDD" id="cd04740">
    <property type="entry name" value="DHOD_1B_like"/>
    <property type="match status" value="1"/>
</dbReference>
<dbReference type="EMBL" id="ADGH01000004">
    <property type="protein sequence ID" value="EHG25440.1"/>
    <property type="molecule type" value="Genomic_DNA"/>
</dbReference>
<feature type="binding site" evidence="9">
    <location>
        <position position="174"/>
    </location>
    <ligand>
        <name>FMN</name>
        <dbReference type="ChEBI" id="CHEBI:58210"/>
    </ligand>
</feature>
<dbReference type="InterPro" id="IPR013785">
    <property type="entry name" value="Aldolase_TIM"/>
</dbReference>
<feature type="binding site" evidence="9">
    <location>
        <position position="200"/>
    </location>
    <ligand>
        <name>FMN</name>
        <dbReference type="ChEBI" id="CHEBI:58210"/>
    </ligand>
</feature>
<feature type="active site" description="Nucleophile" evidence="9">
    <location>
        <position position="139"/>
    </location>
</feature>
<dbReference type="NCBIfam" id="NF005574">
    <property type="entry name" value="PRK07259.1"/>
    <property type="match status" value="1"/>
</dbReference>
<accession>A0ABN0DRA6</accession>
<keyword evidence="4 9" id="KW-0963">Cytoplasm</keyword>
<dbReference type="InterPro" id="IPR005720">
    <property type="entry name" value="Dihydroorotate_DH_cat"/>
</dbReference>
<dbReference type="NCBIfam" id="TIGR01037">
    <property type="entry name" value="pyrD_sub1_fam"/>
    <property type="match status" value="1"/>
</dbReference>
<dbReference type="Pfam" id="PF01180">
    <property type="entry name" value="DHO_dh"/>
    <property type="match status" value="1"/>
</dbReference>
<evidence type="ECO:0000313" key="11">
    <source>
        <dbReference type="EMBL" id="EHG25440.1"/>
    </source>
</evidence>
<comment type="function">
    <text evidence="9">Catalyzes the conversion of dihydroorotate to orotate.</text>
</comment>
<comment type="pathway">
    <text evidence="2 9">Pyrimidine metabolism; UMP biosynthesis via de novo pathway.</text>
</comment>
<dbReference type="InterPro" id="IPR049622">
    <property type="entry name" value="Dihydroorotate_DH_I"/>
</dbReference>
<proteinExistence type="inferred from homology"/>
<feature type="binding site" evidence="9">
    <location>
        <position position="109"/>
    </location>
    <ligand>
        <name>FMN</name>
        <dbReference type="ChEBI" id="CHEBI:58210"/>
    </ligand>
</feature>
<dbReference type="SUPFAM" id="SSF51395">
    <property type="entry name" value="FMN-linked oxidoreductases"/>
    <property type="match status" value="1"/>
</dbReference>
<feature type="binding site" evidence="9">
    <location>
        <begin position="79"/>
        <end position="83"/>
    </location>
    <ligand>
        <name>substrate</name>
    </ligand>
</feature>
<evidence type="ECO:0000256" key="9">
    <source>
        <dbReference type="HAMAP-Rule" id="MF_00224"/>
    </source>
</evidence>
<dbReference type="PANTHER" id="PTHR48109:SF1">
    <property type="entry name" value="DIHYDROOROTATE DEHYDROGENASE (FUMARATE)"/>
    <property type="match status" value="1"/>
</dbReference>
<dbReference type="InterPro" id="IPR012135">
    <property type="entry name" value="Dihydroorotate_DH_1_2"/>
</dbReference>
<keyword evidence="8 9" id="KW-0560">Oxidoreductase</keyword>
<feature type="binding site" evidence="9">
    <location>
        <begin position="252"/>
        <end position="253"/>
    </location>
    <ligand>
        <name>FMN</name>
        <dbReference type="ChEBI" id="CHEBI:58210"/>
    </ligand>
</feature>
<evidence type="ECO:0000256" key="4">
    <source>
        <dbReference type="ARBA" id="ARBA00022490"/>
    </source>
</evidence>
<comment type="catalytic activity">
    <reaction evidence="9">
        <text>(S)-dihydroorotate + A = orotate + AH2</text>
        <dbReference type="Rhea" id="RHEA:18073"/>
        <dbReference type="ChEBI" id="CHEBI:13193"/>
        <dbReference type="ChEBI" id="CHEBI:17499"/>
        <dbReference type="ChEBI" id="CHEBI:30839"/>
        <dbReference type="ChEBI" id="CHEBI:30864"/>
    </reaction>
</comment>
<feature type="domain" description="Dihydroorotate dehydrogenase catalytic" evidence="10">
    <location>
        <begin position="14"/>
        <end position="295"/>
    </location>
</feature>
<comment type="cofactor">
    <cofactor evidence="9">
        <name>FMN</name>
        <dbReference type="ChEBI" id="CHEBI:58210"/>
    </cofactor>
    <text evidence="9">Binds 1 FMN per subunit.</text>
</comment>
<evidence type="ECO:0000313" key="12">
    <source>
        <dbReference type="Proteomes" id="UP000003175"/>
    </source>
</evidence>
<organism evidence="11 12">
    <name type="scientific">Selenomonas noxia F0398</name>
    <dbReference type="NCBI Taxonomy" id="702437"/>
    <lineage>
        <taxon>Bacteria</taxon>
        <taxon>Bacillati</taxon>
        <taxon>Bacillota</taxon>
        <taxon>Negativicutes</taxon>
        <taxon>Selenomonadales</taxon>
        <taxon>Selenomonadaceae</taxon>
        <taxon>Selenomonas</taxon>
    </lineage>
</organism>
<evidence type="ECO:0000256" key="8">
    <source>
        <dbReference type="ARBA" id="ARBA00023002"/>
    </source>
</evidence>
<evidence type="ECO:0000256" key="1">
    <source>
        <dbReference type="ARBA" id="ARBA00004496"/>
    </source>
</evidence>
<feature type="binding site" evidence="9">
    <location>
        <position position="226"/>
    </location>
    <ligand>
        <name>FMN</name>
        <dbReference type="ChEBI" id="CHEBI:58210"/>
    </ligand>
</feature>
<reference evidence="11 12" key="1">
    <citation type="submission" date="2011-08" db="EMBL/GenBank/DDBJ databases">
        <title>The Genome Sequence of Selenomonas noxia F0398.</title>
        <authorList>
            <consortium name="The Broad Institute Genome Sequencing Platform"/>
            <person name="Earl A."/>
            <person name="Ward D."/>
            <person name="Feldgarden M."/>
            <person name="Gevers D."/>
            <person name="Izard J."/>
            <person name="Ganesan A."/>
            <person name="Blanton J.M."/>
            <person name="Baranova O.V."/>
            <person name="Tanner A.C."/>
            <person name="Dewhirst F.E."/>
            <person name="Young S.K."/>
            <person name="Zeng Q."/>
            <person name="Gargeya S."/>
            <person name="Fitzgerald M."/>
            <person name="Haas B."/>
            <person name="Abouelleil A."/>
            <person name="Alvarado L."/>
            <person name="Arachchi H.M."/>
            <person name="Berlin A."/>
            <person name="Brown A."/>
            <person name="Chapman S.B."/>
            <person name="Chen Z."/>
            <person name="Dunbar C."/>
            <person name="Freedman E."/>
            <person name="Gearin G."/>
            <person name="Gellesch M."/>
            <person name="Goldberg J."/>
            <person name="Griggs A."/>
            <person name="Gujja S."/>
            <person name="Heiman D."/>
            <person name="Howarth C."/>
            <person name="Larson L."/>
            <person name="Lui A."/>
            <person name="MacDonald P.J.P."/>
            <person name="Montmayeur A."/>
            <person name="Murphy C."/>
            <person name="Neiman D."/>
            <person name="Pearson M."/>
            <person name="Priest M."/>
            <person name="Roberts A."/>
            <person name="Saif S."/>
            <person name="Shea T."/>
            <person name="Shenoy N."/>
            <person name="Sisk P."/>
            <person name="Stolte C."/>
            <person name="Sykes S."/>
            <person name="Wortman J."/>
            <person name="Nusbaum C."/>
            <person name="Birren B."/>
        </authorList>
    </citation>
    <scope>NUCLEOTIDE SEQUENCE [LARGE SCALE GENOMIC DNA]</scope>
    <source>
        <strain evidence="11 12">F0398</strain>
    </source>
</reference>
<sequence length="316" mass="33488">MFHNNSNYAYDNLLHTNIAGIEMQTPVLVASGTFGFGEEFADFVDLARLGGVMVKGTTLLPQCGNDGVRIAETPEGMLNCIGLENPGVDAFLTEILPRIRNYGMNVIVNISGSSVDDYAHIAARLNGSDIAALEINISCPNVKEGGIVFGTDPHAAAAVVRAVCAQTNKPVIAKLSPNVTSITEMALAVENAGANIISLINTFVGMQIDIDRRRPVLGNCTGGLSGPAVKPIALRMVWETAHAVHIPVIGMGGIASWQDAVEFFLAGASAIAVGTANFIDPNITMKICDGLGHYLHKNNISNIRELIGKAWDHDDI</sequence>
<dbReference type="InterPro" id="IPR001295">
    <property type="entry name" value="Dihydroorotate_DH_CS"/>
</dbReference>
<dbReference type="InterPro" id="IPR050074">
    <property type="entry name" value="DHO_dehydrogenase"/>
</dbReference>
<gene>
    <name evidence="9" type="primary">pyrD</name>
    <name evidence="11" type="ORF">HMPREF9432_00820</name>
</gene>
<evidence type="ECO:0000256" key="5">
    <source>
        <dbReference type="ARBA" id="ARBA00022630"/>
    </source>
</evidence>
<dbReference type="InterPro" id="IPR024920">
    <property type="entry name" value="Dihydroorotate_DH_1"/>
</dbReference>
<feature type="binding site" evidence="9">
    <location>
        <begin position="201"/>
        <end position="202"/>
    </location>
    <ligand>
        <name>substrate</name>
    </ligand>
</feature>
<feature type="binding site" evidence="9">
    <location>
        <position position="31"/>
    </location>
    <ligand>
        <name>FMN</name>
        <dbReference type="ChEBI" id="CHEBI:58210"/>
    </ligand>
</feature>
<comment type="caution">
    <text evidence="11">The sequence shown here is derived from an EMBL/GenBank/DDBJ whole genome shotgun (WGS) entry which is preliminary data.</text>
</comment>
<evidence type="ECO:0000256" key="3">
    <source>
        <dbReference type="ARBA" id="ARBA00008008"/>
    </source>
</evidence>
<dbReference type="HAMAP" id="MF_00224">
    <property type="entry name" value="DHO_dh_type1"/>
    <property type="match status" value="1"/>
</dbReference>
<dbReference type="RefSeq" id="WP_006696157.1">
    <property type="nucleotide sequence ID" value="NZ_JH376858.1"/>
</dbReference>
<evidence type="ECO:0000256" key="6">
    <source>
        <dbReference type="ARBA" id="ARBA00022643"/>
    </source>
</evidence>
<keyword evidence="5 9" id="KW-0285">Flavoprotein</keyword>
<name>A0ABN0DRA6_9FIRM</name>
<dbReference type="Proteomes" id="UP000003175">
    <property type="component" value="Unassembled WGS sequence"/>
</dbReference>
<keyword evidence="6 9" id="KW-0288">FMN</keyword>
<dbReference type="PANTHER" id="PTHR48109">
    <property type="entry name" value="DIHYDROOROTATE DEHYDROGENASE (QUINONE), MITOCHONDRIAL-RELATED"/>
    <property type="match status" value="1"/>
</dbReference>
<feature type="binding site" evidence="9">
    <location>
        <position position="136"/>
    </location>
    <ligand>
        <name>FMN</name>
        <dbReference type="ChEBI" id="CHEBI:58210"/>
    </ligand>
</feature>